<protein>
    <recommendedName>
        <fullName evidence="8 9">7-methyl-GTP pyrophosphatase</fullName>
        <shortName evidence="9">m(7)GTP pyrophosphatase</shortName>
        <ecNumber evidence="9">3.6.1.-</ecNumber>
    </recommendedName>
</protein>
<comment type="cofactor">
    <cofactor evidence="9">
        <name>a divalent metal cation</name>
        <dbReference type="ChEBI" id="CHEBI:60240"/>
    </cofactor>
</comment>
<evidence type="ECO:0000256" key="2">
    <source>
        <dbReference type="ARBA" id="ARBA00022490"/>
    </source>
</evidence>
<proteinExistence type="inferred from homology"/>
<feature type="site" description="Important for substrate specificity" evidence="9">
    <location>
        <position position="154"/>
    </location>
</feature>
<sequence>MQLILASTSPYRKELLSRLHLTFKTARPDADETPLNGEMPEELALRLANLKAESLVALHPDSLIIGSDQVSTLDDITPVGKPGSMEKAFEQLRASSGKTVVFYTGLCVLNTATGQKETLVDRYEIQFRELSDAEIHRYIELEMPLDCAGSFKSEGLGSALFARHLGADPTSLIGLPLIALCGALQRQGMPVL</sequence>
<dbReference type="NCBIfam" id="TIGR00172">
    <property type="entry name" value="maf"/>
    <property type="match status" value="1"/>
</dbReference>
<dbReference type="Pfam" id="PF02545">
    <property type="entry name" value="Maf"/>
    <property type="match status" value="1"/>
</dbReference>
<evidence type="ECO:0000256" key="3">
    <source>
        <dbReference type="ARBA" id="ARBA00022801"/>
    </source>
</evidence>
<dbReference type="InterPro" id="IPR003697">
    <property type="entry name" value="Maf-like"/>
</dbReference>
<dbReference type="AlphaFoldDB" id="A0AB38YBH6"/>
<organism evidence="10">
    <name type="scientific">Salinispirillum sp. LH 10-3-1</name>
    <dbReference type="NCBI Taxonomy" id="2952525"/>
    <lineage>
        <taxon>Bacteria</taxon>
        <taxon>Pseudomonadati</taxon>
        <taxon>Pseudomonadota</taxon>
        <taxon>Gammaproteobacteria</taxon>
        <taxon>Oceanospirillales</taxon>
        <taxon>Saccharospirillaceae</taxon>
        <taxon>Salinispirillum</taxon>
    </lineage>
</organism>
<name>A0AB38YBH6_9GAMM</name>
<comment type="similarity">
    <text evidence="7 9">Belongs to the Maf family. YceF subfamily.</text>
</comment>
<evidence type="ECO:0000313" key="10">
    <source>
        <dbReference type="EMBL" id="WLD56678.1"/>
    </source>
</evidence>
<dbReference type="RefSeq" id="WP_304993961.1">
    <property type="nucleotide sequence ID" value="NZ_CP101717.1"/>
</dbReference>
<feature type="site" description="Important for substrate specificity" evidence="9">
    <location>
        <position position="69"/>
    </location>
</feature>
<evidence type="ECO:0000256" key="7">
    <source>
        <dbReference type="ARBA" id="ARBA00060749"/>
    </source>
</evidence>
<dbReference type="CDD" id="cd00555">
    <property type="entry name" value="Maf"/>
    <property type="match status" value="1"/>
</dbReference>
<dbReference type="PANTHER" id="PTHR43213:SF10">
    <property type="entry name" value="7-METHYL-GTP PYROPHOSPHATASE"/>
    <property type="match status" value="1"/>
</dbReference>
<dbReference type="EC" id="3.6.1.-" evidence="9"/>
<gene>
    <name evidence="10" type="ORF">NFC81_07990</name>
</gene>
<keyword evidence="3 9" id="KW-0378">Hydrolase</keyword>
<feature type="site" description="Important for substrate specificity" evidence="9">
    <location>
        <position position="11"/>
    </location>
</feature>
<reference evidence="10" key="1">
    <citation type="submission" date="2022-07" db="EMBL/GenBank/DDBJ databases">
        <title>Complete genome sequence of Salinispirillum sp. LH10-3-1 capable of multiple carbohydrate inversion isolated from a soda lake.</title>
        <authorList>
            <person name="Liu J."/>
            <person name="Zhai Y."/>
            <person name="Zhang H."/>
            <person name="Yang H."/>
            <person name="Qu J."/>
            <person name="Li J."/>
        </authorList>
    </citation>
    <scope>NUCLEOTIDE SEQUENCE</scope>
    <source>
        <strain evidence="10">LH 10-3-1</strain>
    </source>
</reference>
<keyword evidence="2 9" id="KW-0963">Cytoplasm</keyword>
<feature type="active site" description="Proton acceptor" evidence="9">
    <location>
        <position position="68"/>
    </location>
</feature>
<comment type="subcellular location">
    <subcellularLocation>
        <location evidence="1 9">Cytoplasm</location>
    </subcellularLocation>
</comment>
<dbReference type="EMBL" id="CP101717">
    <property type="protein sequence ID" value="WLD56678.1"/>
    <property type="molecule type" value="Genomic_DNA"/>
</dbReference>
<comment type="catalytic activity">
    <reaction evidence="5 9">
        <text>N(7)-methyl-GTP + H2O = N(7)-methyl-GMP + diphosphate + H(+)</text>
        <dbReference type="Rhea" id="RHEA:58744"/>
        <dbReference type="ChEBI" id="CHEBI:15377"/>
        <dbReference type="ChEBI" id="CHEBI:15378"/>
        <dbReference type="ChEBI" id="CHEBI:33019"/>
        <dbReference type="ChEBI" id="CHEBI:58285"/>
        <dbReference type="ChEBI" id="CHEBI:87133"/>
    </reaction>
</comment>
<dbReference type="SUPFAM" id="SSF52972">
    <property type="entry name" value="ITPase-like"/>
    <property type="match status" value="1"/>
</dbReference>
<dbReference type="GO" id="GO:0047429">
    <property type="term" value="F:nucleoside triphosphate diphosphatase activity"/>
    <property type="evidence" value="ECO:0007669"/>
    <property type="project" value="InterPro"/>
</dbReference>
<keyword evidence="4 9" id="KW-0546">Nucleotide metabolism</keyword>
<evidence type="ECO:0000256" key="5">
    <source>
        <dbReference type="ARBA" id="ARBA00050213"/>
    </source>
</evidence>
<dbReference type="FunFam" id="3.90.950.10:FF:000005">
    <property type="entry name" value="7-methyl-GTP pyrophosphatase"/>
    <property type="match status" value="1"/>
</dbReference>
<evidence type="ECO:0000256" key="4">
    <source>
        <dbReference type="ARBA" id="ARBA00023080"/>
    </source>
</evidence>
<dbReference type="PANTHER" id="PTHR43213">
    <property type="entry name" value="BIFUNCTIONAL DTTP/UTP PYROPHOSPHATASE/METHYLTRANSFERASE PROTEIN-RELATED"/>
    <property type="match status" value="1"/>
</dbReference>
<dbReference type="InterPro" id="IPR029001">
    <property type="entry name" value="ITPase-like_fam"/>
</dbReference>
<dbReference type="GO" id="GO:0009117">
    <property type="term" value="P:nucleotide metabolic process"/>
    <property type="evidence" value="ECO:0007669"/>
    <property type="project" value="UniProtKB-KW"/>
</dbReference>
<comment type="caution">
    <text evidence="9">Lacks conserved residue(s) required for the propagation of feature annotation.</text>
</comment>
<accession>A0AB38YBH6</accession>
<dbReference type="PIRSF" id="PIRSF006305">
    <property type="entry name" value="Maf"/>
    <property type="match status" value="1"/>
</dbReference>
<comment type="function">
    <text evidence="6 9">Nucleoside triphosphate pyrophosphatase that hydrolyzes 7-methyl-GTP (m(7)GTP). May have a dual role in cell division arrest and in preventing the incorporation of modified nucleotides into cellular nucleic acids.</text>
</comment>
<evidence type="ECO:0000256" key="1">
    <source>
        <dbReference type="ARBA" id="ARBA00004496"/>
    </source>
</evidence>
<evidence type="ECO:0000256" key="8">
    <source>
        <dbReference type="ARBA" id="ARBA00068163"/>
    </source>
</evidence>
<dbReference type="GO" id="GO:0005737">
    <property type="term" value="C:cytoplasm"/>
    <property type="evidence" value="ECO:0007669"/>
    <property type="project" value="UniProtKB-SubCell"/>
</dbReference>
<dbReference type="HAMAP" id="MF_00528">
    <property type="entry name" value="Maf"/>
    <property type="match status" value="1"/>
</dbReference>
<evidence type="ECO:0000256" key="9">
    <source>
        <dbReference type="HAMAP-Rule" id="MF_00528"/>
    </source>
</evidence>
<evidence type="ECO:0000256" key="6">
    <source>
        <dbReference type="ARBA" id="ARBA00053369"/>
    </source>
</evidence>
<dbReference type="Gene3D" id="3.90.950.10">
    <property type="match status" value="1"/>
</dbReference>